<evidence type="ECO:0000313" key="1">
    <source>
        <dbReference type="EMBL" id="OSJ18930.1"/>
    </source>
</evidence>
<proteinExistence type="predicted"/>
<reference evidence="1 2" key="1">
    <citation type="submission" date="2017-03" db="EMBL/GenBank/DDBJ databases">
        <title>Whole genome sequences of fourteen strains of Bradyrhizobium canariense and one strain of Bradyrhizobium japonicum isolated from Lupinus (Papilionoideae: Genisteae) species in Algeria.</title>
        <authorList>
            <person name="Crovadore J."/>
            <person name="Chekireb D."/>
            <person name="Brachmann A."/>
            <person name="Chablais R."/>
            <person name="Cochard B."/>
            <person name="Lefort F."/>
        </authorList>
    </citation>
    <scope>NUCLEOTIDE SEQUENCE [LARGE SCALE GENOMIC DNA]</scope>
    <source>
        <strain evidence="1 2">UBMA195</strain>
    </source>
</reference>
<comment type="caution">
    <text evidence="1">The sequence shown here is derived from an EMBL/GenBank/DDBJ whole genome shotgun (WGS) entry which is preliminary data.</text>
</comment>
<organism evidence="1 2">
    <name type="scientific">Bradyrhizobium canariense</name>
    <dbReference type="NCBI Taxonomy" id="255045"/>
    <lineage>
        <taxon>Bacteria</taxon>
        <taxon>Pseudomonadati</taxon>
        <taxon>Pseudomonadota</taxon>
        <taxon>Alphaproteobacteria</taxon>
        <taxon>Hyphomicrobiales</taxon>
        <taxon>Nitrobacteraceae</taxon>
        <taxon>Bradyrhizobium</taxon>
    </lineage>
</organism>
<dbReference type="EMBL" id="NAFI01000121">
    <property type="protein sequence ID" value="OSJ18930.1"/>
    <property type="molecule type" value="Genomic_DNA"/>
</dbReference>
<sequence>MSVFRQKVELEYGIKFAGSFTKGMQNKFSFFMDAAQASKDLEIHIGVCPCFLDKKPENLIDPSLPGLSLKAPHPIVIDVDSIAEKVSTRRQIIYSHESAFSEETFPLIESSIRSDYAFSTDDCSVPASMKDRPFSQRIRSLLIRDYALKVSDLNRE</sequence>
<dbReference type="Proteomes" id="UP000193553">
    <property type="component" value="Unassembled WGS sequence"/>
</dbReference>
<dbReference type="AlphaFoldDB" id="A0A1X3HFD9"/>
<gene>
    <name evidence="1" type="ORF">BSZ18_01365</name>
</gene>
<evidence type="ECO:0000313" key="2">
    <source>
        <dbReference type="Proteomes" id="UP000193553"/>
    </source>
</evidence>
<protein>
    <submittedName>
        <fullName evidence="1">Uncharacterized protein</fullName>
    </submittedName>
</protein>
<name>A0A1X3HFD9_9BRAD</name>
<accession>A0A1X3HFD9</accession>